<evidence type="ECO:0000256" key="7">
    <source>
        <dbReference type="ARBA" id="ARBA00046081"/>
    </source>
</evidence>
<evidence type="ECO:0000256" key="3">
    <source>
        <dbReference type="ARBA" id="ARBA00022525"/>
    </source>
</evidence>
<dbReference type="PRINTS" id="PR00365">
    <property type="entry name" value="ENDOTHELIN"/>
</dbReference>
<evidence type="ECO:0000256" key="1">
    <source>
        <dbReference type="ARBA" id="ARBA00004613"/>
    </source>
</evidence>
<dbReference type="GO" id="GO:0003100">
    <property type="term" value="P:regulation of systemic arterial blood pressure by endothelin"/>
    <property type="evidence" value="ECO:0007669"/>
    <property type="project" value="TreeGrafter"/>
</dbReference>
<dbReference type="GO" id="GO:0019229">
    <property type="term" value="P:regulation of vasoconstriction"/>
    <property type="evidence" value="ECO:0007669"/>
    <property type="project" value="InterPro"/>
</dbReference>
<protein>
    <recommendedName>
        <fullName evidence="6">Endothelin-1</fullName>
    </recommendedName>
</protein>
<evidence type="ECO:0000256" key="8">
    <source>
        <dbReference type="SAM" id="SignalP"/>
    </source>
</evidence>
<keyword evidence="4" id="KW-0838">Vasoactive</keyword>
<evidence type="ECO:0000313" key="10">
    <source>
        <dbReference type="Proteomes" id="UP000694890"/>
    </source>
</evidence>
<dbReference type="SMART" id="SM00272">
    <property type="entry name" value="END"/>
    <property type="match status" value="2"/>
</dbReference>
<evidence type="ECO:0000256" key="6">
    <source>
        <dbReference type="ARBA" id="ARBA00040197"/>
    </source>
</evidence>
<dbReference type="PANTHER" id="PTHR13874">
    <property type="entry name" value="ENDOTHELIN"/>
    <property type="match status" value="1"/>
</dbReference>
<comment type="function">
    <text evidence="7">Endothelins are endothelium-derived vasoconstrictor peptides. Probable ligand for G-protein coupled receptors EDNRA and EDNRB which activates PTK2B, BCAR1, BCAR3 and, GTPases RAP1 and RHOA cascade in glomerular mesangial cells. Also binds the DEAR/FBXW7-AS1 receptor. Promotes mesenteric arterial wall remodeling via activation of ROCK signaling and subsequent colocalization of NFATC3 with F-actin filaments. NFATC3 then translocates to the nucleus where it subsequently promotes the transcription of the smooth muscle hypertrophy and differentiation marker ACTA2.</text>
</comment>
<feature type="domain" description="Endothelin-like toxin" evidence="9">
    <location>
        <begin position="45"/>
        <end position="66"/>
    </location>
</feature>
<proteinExistence type="inferred from homology"/>
<dbReference type="RefSeq" id="XP_018555577.1">
    <property type="nucleotide sequence ID" value="XM_018700061.2"/>
</dbReference>
<keyword evidence="5" id="KW-0839">Vasoconstrictor</keyword>
<dbReference type="GO" id="GO:0014826">
    <property type="term" value="P:vein smooth muscle contraction"/>
    <property type="evidence" value="ECO:0007669"/>
    <property type="project" value="TreeGrafter"/>
</dbReference>
<dbReference type="GO" id="GO:0005179">
    <property type="term" value="F:hormone activity"/>
    <property type="evidence" value="ECO:0007669"/>
    <property type="project" value="TreeGrafter"/>
</dbReference>
<dbReference type="Proteomes" id="UP000694890">
    <property type="component" value="Linkage group LG3"/>
</dbReference>
<evidence type="ECO:0000256" key="2">
    <source>
        <dbReference type="ARBA" id="ARBA00010959"/>
    </source>
</evidence>
<comment type="similarity">
    <text evidence="2">Belongs to the endothelin/sarafotoxin family.</text>
</comment>
<name>A0AAJ7QGJ8_LATCA</name>
<dbReference type="InterPro" id="IPR019764">
    <property type="entry name" value="Endothelin_toxin_CS"/>
</dbReference>
<sequence length="210" mass="23770">MDMYYFISVLSVTYSWILCTVLSAPAAETSTASTVIQGRHVRTKRCSCATFLDKECVYFCHLDIIWVNTPERVVSYGLGNAPRTKRAVVDSMATGSGPRCQCLRENDNTCRNFCRLENHLRYPSLDTVIRSAEGDGCAETQCKHKLAADTGRIKRMKNGKKRQVSPLALRAAVRTRLLLEKWRVRQRHRARAWEGESSASLKTTDNLHTL</sequence>
<dbReference type="InterPro" id="IPR020475">
    <property type="entry name" value="Endothelin"/>
</dbReference>
<keyword evidence="3" id="KW-0964">Secreted</keyword>
<dbReference type="GO" id="GO:0006874">
    <property type="term" value="P:intracellular calcium ion homeostasis"/>
    <property type="evidence" value="ECO:0007669"/>
    <property type="project" value="TreeGrafter"/>
</dbReference>
<evidence type="ECO:0000256" key="4">
    <source>
        <dbReference type="ARBA" id="ARBA00022858"/>
    </source>
</evidence>
<accession>A0AAJ7QGJ8</accession>
<gene>
    <name evidence="11" type="primary">edn1</name>
</gene>
<dbReference type="GO" id="GO:0005615">
    <property type="term" value="C:extracellular space"/>
    <property type="evidence" value="ECO:0007669"/>
    <property type="project" value="TreeGrafter"/>
</dbReference>
<evidence type="ECO:0000256" key="5">
    <source>
        <dbReference type="ARBA" id="ARBA00023322"/>
    </source>
</evidence>
<dbReference type="GeneID" id="108899556"/>
<organism evidence="10 11">
    <name type="scientific">Lates calcarifer</name>
    <name type="common">Barramundi</name>
    <name type="synonym">Holocentrus calcarifer</name>
    <dbReference type="NCBI Taxonomy" id="8187"/>
    <lineage>
        <taxon>Eukaryota</taxon>
        <taxon>Metazoa</taxon>
        <taxon>Chordata</taxon>
        <taxon>Craniata</taxon>
        <taxon>Vertebrata</taxon>
        <taxon>Euteleostomi</taxon>
        <taxon>Actinopterygii</taxon>
        <taxon>Neopterygii</taxon>
        <taxon>Teleostei</taxon>
        <taxon>Neoteleostei</taxon>
        <taxon>Acanthomorphata</taxon>
        <taxon>Carangaria</taxon>
        <taxon>Carangaria incertae sedis</taxon>
        <taxon>Centropomidae</taxon>
        <taxon>Lates</taxon>
    </lineage>
</organism>
<dbReference type="KEGG" id="lcf:108899556"/>
<dbReference type="Pfam" id="PF00322">
    <property type="entry name" value="Endothelin"/>
    <property type="match status" value="1"/>
</dbReference>
<dbReference type="InterPro" id="IPR001928">
    <property type="entry name" value="Endothln-like_toxin"/>
</dbReference>
<feature type="signal peptide" evidence="8">
    <location>
        <begin position="1"/>
        <end position="26"/>
    </location>
</feature>
<dbReference type="GO" id="GO:0031707">
    <property type="term" value="F:endothelin A receptor binding"/>
    <property type="evidence" value="ECO:0007669"/>
    <property type="project" value="TreeGrafter"/>
</dbReference>
<comment type="subcellular location">
    <subcellularLocation>
        <location evidence="1">Secreted</location>
    </subcellularLocation>
</comment>
<evidence type="ECO:0000259" key="9">
    <source>
        <dbReference type="SMART" id="SM00272"/>
    </source>
</evidence>
<dbReference type="CTD" id="1906"/>
<feature type="chain" id="PRO_5042539543" description="Endothelin-1" evidence="8">
    <location>
        <begin position="27"/>
        <end position="210"/>
    </location>
</feature>
<feature type="domain" description="Endothelin-like toxin" evidence="9">
    <location>
        <begin position="99"/>
        <end position="120"/>
    </location>
</feature>
<dbReference type="AlphaFoldDB" id="A0AAJ7QGJ8"/>
<keyword evidence="8" id="KW-0732">Signal</keyword>
<dbReference type="PANTHER" id="PTHR13874:SF10">
    <property type="entry name" value="ENDOTHELIN-1"/>
    <property type="match status" value="1"/>
</dbReference>
<dbReference type="GO" id="GO:0031708">
    <property type="term" value="F:endothelin B receptor binding"/>
    <property type="evidence" value="ECO:0007669"/>
    <property type="project" value="TreeGrafter"/>
</dbReference>
<reference evidence="11" key="1">
    <citation type="submission" date="2025-08" db="UniProtKB">
        <authorList>
            <consortium name="RefSeq"/>
        </authorList>
    </citation>
    <scope>IDENTIFICATION</scope>
    <source>
        <tissue evidence="11">Brain</tissue>
    </source>
</reference>
<dbReference type="PROSITE" id="PS00270">
    <property type="entry name" value="ENDOTHELIN"/>
    <property type="match status" value="2"/>
</dbReference>
<evidence type="ECO:0000313" key="11">
    <source>
        <dbReference type="RefSeq" id="XP_018555577.1"/>
    </source>
</evidence>